<evidence type="ECO:0000313" key="3">
    <source>
        <dbReference type="Proteomes" id="UP000293360"/>
    </source>
</evidence>
<sequence>MYPRRSRDRKKVRAEGQVHGARRENRRFGAAYANRRSAGGSGQYKADDGLRRLRQRARLRISLFWAAA</sequence>
<gene>
    <name evidence="2" type="ORF">DL764_001727</name>
</gene>
<keyword evidence="3" id="KW-1185">Reference proteome</keyword>
<feature type="region of interest" description="Disordered" evidence="1">
    <location>
        <begin position="1"/>
        <end position="46"/>
    </location>
</feature>
<dbReference type="AlphaFoldDB" id="A0A4Q4TRP9"/>
<protein>
    <submittedName>
        <fullName evidence="2">Uncharacterized protein</fullName>
    </submittedName>
</protein>
<dbReference type="EMBL" id="QJNU01000056">
    <property type="protein sequence ID" value="RYP08707.1"/>
    <property type="molecule type" value="Genomic_DNA"/>
</dbReference>
<dbReference type="Proteomes" id="UP000293360">
    <property type="component" value="Unassembled WGS sequence"/>
</dbReference>
<name>A0A4Q4TRP9_9PEZI</name>
<organism evidence="2 3">
    <name type="scientific">Monosporascus ibericus</name>
    <dbReference type="NCBI Taxonomy" id="155417"/>
    <lineage>
        <taxon>Eukaryota</taxon>
        <taxon>Fungi</taxon>
        <taxon>Dikarya</taxon>
        <taxon>Ascomycota</taxon>
        <taxon>Pezizomycotina</taxon>
        <taxon>Sordariomycetes</taxon>
        <taxon>Xylariomycetidae</taxon>
        <taxon>Xylariales</taxon>
        <taxon>Xylariales incertae sedis</taxon>
        <taxon>Monosporascus</taxon>
    </lineage>
</organism>
<feature type="compositionally biased region" description="Basic and acidic residues" evidence="1">
    <location>
        <begin position="13"/>
        <end position="27"/>
    </location>
</feature>
<evidence type="ECO:0000256" key="1">
    <source>
        <dbReference type="SAM" id="MobiDB-lite"/>
    </source>
</evidence>
<proteinExistence type="predicted"/>
<reference evidence="2 3" key="1">
    <citation type="submission" date="2018-06" db="EMBL/GenBank/DDBJ databases">
        <title>Complete Genomes of Monosporascus.</title>
        <authorList>
            <person name="Robinson A.J."/>
            <person name="Natvig D.O."/>
        </authorList>
    </citation>
    <scope>NUCLEOTIDE SEQUENCE [LARGE SCALE GENOMIC DNA]</scope>
    <source>
        <strain evidence="2 3">CBS 110550</strain>
    </source>
</reference>
<comment type="caution">
    <text evidence="2">The sequence shown here is derived from an EMBL/GenBank/DDBJ whole genome shotgun (WGS) entry which is preliminary data.</text>
</comment>
<evidence type="ECO:0000313" key="2">
    <source>
        <dbReference type="EMBL" id="RYP08707.1"/>
    </source>
</evidence>
<accession>A0A4Q4TRP9</accession>
<feature type="compositionally biased region" description="Basic residues" evidence="1">
    <location>
        <begin position="1"/>
        <end position="12"/>
    </location>
</feature>